<organism evidence="1 2">
    <name type="scientific">Sulfitobacter porphyrae</name>
    <dbReference type="NCBI Taxonomy" id="1246864"/>
    <lineage>
        <taxon>Bacteria</taxon>
        <taxon>Pseudomonadati</taxon>
        <taxon>Pseudomonadota</taxon>
        <taxon>Alphaproteobacteria</taxon>
        <taxon>Rhodobacterales</taxon>
        <taxon>Roseobacteraceae</taxon>
        <taxon>Sulfitobacter</taxon>
    </lineage>
</organism>
<comment type="caution">
    <text evidence="1">The sequence shown here is derived from an EMBL/GenBank/DDBJ whole genome shotgun (WGS) entry which is preliminary data.</text>
</comment>
<gene>
    <name evidence="1" type="ORF">ACFQFQ_08825</name>
</gene>
<dbReference type="Pfam" id="PF04748">
    <property type="entry name" value="Polysacc_deac_2"/>
    <property type="match status" value="1"/>
</dbReference>
<dbReference type="EMBL" id="JBHSWG010000001">
    <property type="protein sequence ID" value="MFC6759564.1"/>
    <property type="molecule type" value="Genomic_DNA"/>
</dbReference>
<evidence type="ECO:0000313" key="1">
    <source>
        <dbReference type="EMBL" id="MFC6759564.1"/>
    </source>
</evidence>
<proteinExistence type="predicted"/>
<dbReference type="Proteomes" id="UP001596353">
    <property type="component" value="Unassembled WGS sequence"/>
</dbReference>
<keyword evidence="2" id="KW-1185">Reference proteome</keyword>
<dbReference type="InterPro" id="IPR006837">
    <property type="entry name" value="Divergent_DAC"/>
</dbReference>
<accession>A0ABW2B1X1</accession>
<protein>
    <submittedName>
        <fullName evidence="1">Divergent polysaccharide deacetylase family protein</fullName>
    </submittedName>
</protein>
<dbReference type="Gene3D" id="3.20.20.370">
    <property type="entry name" value="Glycoside hydrolase/deacetylase"/>
    <property type="match status" value="1"/>
</dbReference>
<evidence type="ECO:0000313" key="2">
    <source>
        <dbReference type="Proteomes" id="UP001596353"/>
    </source>
</evidence>
<reference evidence="2" key="1">
    <citation type="journal article" date="2019" name="Int. J. Syst. Evol. Microbiol.">
        <title>The Global Catalogue of Microorganisms (GCM) 10K type strain sequencing project: providing services to taxonomists for standard genome sequencing and annotation.</title>
        <authorList>
            <consortium name="The Broad Institute Genomics Platform"/>
            <consortium name="The Broad Institute Genome Sequencing Center for Infectious Disease"/>
            <person name="Wu L."/>
            <person name="Ma J."/>
        </authorList>
    </citation>
    <scope>NUCLEOTIDE SEQUENCE [LARGE SCALE GENOMIC DNA]</scope>
    <source>
        <strain evidence="2">CCUG 66188</strain>
    </source>
</reference>
<name>A0ABW2B1X1_9RHOB</name>
<sequence>MIRRFLDQAAFKAGQEGAVIMLGLRPDTISALLLWGLQDRANSVALVPVSAVLTRE</sequence>
<dbReference type="SUPFAM" id="SSF88713">
    <property type="entry name" value="Glycoside hydrolase/deacetylase"/>
    <property type="match status" value="1"/>
</dbReference>
<dbReference type="InterPro" id="IPR011330">
    <property type="entry name" value="Glyco_hydro/deAcase_b/a-brl"/>
</dbReference>